<evidence type="ECO:0000313" key="10">
    <source>
        <dbReference type="Proteomes" id="UP000308267"/>
    </source>
</evidence>
<dbReference type="InterPro" id="IPR007109">
    <property type="entry name" value="Brix"/>
</dbReference>
<dbReference type="InterPro" id="IPR039770">
    <property type="entry name" value="Rpf2"/>
</dbReference>
<evidence type="ECO:0000256" key="4">
    <source>
        <dbReference type="ARBA" id="ARBA00023242"/>
    </source>
</evidence>
<keyword evidence="10" id="KW-1185">Reference proteome</keyword>
<dbReference type="GO" id="GO:0019843">
    <property type="term" value="F:rRNA binding"/>
    <property type="evidence" value="ECO:0007669"/>
    <property type="project" value="UniProtKB-UniRule"/>
</dbReference>
<evidence type="ECO:0000256" key="5">
    <source>
        <dbReference type="ARBA" id="ARBA00030889"/>
    </source>
</evidence>
<dbReference type="GO" id="GO:0005730">
    <property type="term" value="C:nucleolus"/>
    <property type="evidence" value="ECO:0007669"/>
    <property type="project" value="UniProtKB-SubCell"/>
</dbReference>
<evidence type="ECO:0000256" key="1">
    <source>
        <dbReference type="ARBA" id="ARBA00004604"/>
    </source>
</evidence>
<dbReference type="PROSITE" id="PS50833">
    <property type="entry name" value="BRIX"/>
    <property type="match status" value="1"/>
</dbReference>
<feature type="domain" description="Brix" evidence="8">
    <location>
        <begin position="59"/>
        <end position="280"/>
    </location>
</feature>
<dbReference type="GO" id="GO:0000027">
    <property type="term" value="P:ribosomal large subunit assembly"/>
    <property type="evidence" value="ECO:0007669"/>
    <property type="project" value="InterPro"/>
</dbReference>
<dbReference type="SMART" id="SM00879">
    <property type="entry name" value="Brix"/>
    <property type="match status" value="1"/>
</dbReference>
<evidence type="ECO:0000256" key="3">
    <source>
        <dbReference type="ARBA" id="ARBA00020387"/>
    </source>
</evidence>
<feature type="compositionally biased region" description="Basic and acidic residues" evidence="7">
    <location>
        <begin position="344"/>
        <end position="363"/>
    </location>
</feature>
<protein>
    <recommendedName>
        <fullName evidence="3 6">Ribosome production factor 2 homolog</fullName>
    </recommendedName>
    <alternativeName>
        <fullName evidence="5 6">Ribosome biogenesis protein RPF2 homolog</fullName>
    </alternativeName>
</protein>
<reference evidence="9 10" key="1">
    <citation type="journal article" date="2019" name="BMC Genomics">
        <title>New insights from Opisthorchis felineus genome: update on genomics of the epidemiologically important liver flukes.</title>
        <authorList>
            <person name="Ershov N.I."/>
            <person name="Mordvinov V.A."/>
            <person name="Prokhortchouk E.B."/>
            <person name="Pakharukova M.Y."/>
            <person name="Gunbin K.V."/>
            <person name="Ustyantsev K."/>
            <person name="Genaev M.A."/>
            <person name="Blinov A.G."/>
            <person name="Mazur A."/>
            <person name="Boulygina E."/>
            <person name="Tsygankova S."/>
            <person name="Khrameeva E."/>
            <person name="Chekanov N."/>
            <person name="Fan G."/>
            <person name="Xiao A."/>
            <person name="Zhang H."/>
            <person name="Xu X."/>
            <person name="Yang H."/>
            <person name="Solovyev V."/>
            <person name="Lee S.M."/>
            <person name="Liu X."/>
            <person name="Afonnikov D.A."/>
            <person name="Skryabin K.G."/>
        </authorList>
    </citation>
    <scope>NUCLEOTIDE SEQUENCE [LARGE SCALE GENOMIC DNA]</scope>
    <source>
        <strain evidence="9">AK-0245</strain>
        <tissue evidence="9">Whole organism</tissue>
    </source>
</reference>
<dbReference type="EMBL" id="SJOL01004305">
    <property type="protein sequence ID" value="TGZ71820.1"/>
    <property type="molecule type" value="Genomic_DNA"/>
</dbReference>
<accession>A0A4S2M5Z4</accession>
<dbReference type="STRING" id="147828.A0A4S2M5Z4"/>
<organism evidence="9 10">
    <name type="scientific">Opisthorchis felineus</name>
    <dbReference type="NCBI Taxonomy" id="147828"/>
    <lineage>
        <taxon>Eukaryota</taxon>
        <taxon>Metazoa</taxon>
        <taxon>Spiralia</taxon>
        <taxon>Lophotrochozoa</taxon>
        <taxon>Platyhelminthes</taxon>
        <taxon>Trematoda</taxon>
        <taxon>Digenea</taxon>
        <taxon>Opisthorchiida</taxon>
        <taxon>Opisthorchiata</taxon>
        <taxon>Opisthorchiidae</taxon>
        <taxon>Opisthorchis</taxon>
    </lineage>
</organism>
<gene>
    <name evidence="9" type="ORF">CRM22_002432</name>
</gene>
<evidence type="ECO:0000256" key="2">
    <source>
        <dbReference type="ARBA" id="ARBA00010782"/>
    </source>
</evidence>
<dbReference type="Pfam" id="PF04427">
    <property type="entry name" value="Brix"/>
    <property type="match status" value="1"/>
</dbReference>
<comment type="subcellular location">
    <subcellularLocation>
        <location evidence="1 6">Nucleus</location>
        <location evidence="1 6">Nucleolus</location>
    </subcellularLocation>
</comment>
<dbReference type="AlphaFoldDB" id="A0A4S2M5Z4"/>
<evidence type="ECO:0000259" key="8">
    <source>
        <dbReference type="PROSITE" id="PS50833"/>
    </source>
</evidence>
<dbReference type="PANTHER" id="PTHR12728:SF0">
    <property type="entry name" value="RIBOSOME PRODUCTION FACTOR 2 HOMOLOG"/>
    <property type="match status" value="1"/>
</dbReference>
<dbReference type="GO" id="GO:0000463">
    <property type="term" value="P:maturation of LSU-rRNA from tricistronic rRNA transcript (SSU-rRNA, 5.8S rRNA, LSU-rRNA)"/>
    <property type="evidence" value="ECO:0007669"/>
    <property type="project" value="TreeGrafter"/>
</dbReference>
<evidence type="ECO:0000256" key="6">
    <source>
        <dbReference type="RuleBase" id="RU367086"/>
    </source>
</evidence>
<dbReference type="OrthoDB" id="407658at2759"/>
<comment type="similarity">
    <text evidence="2 6">Belongs to the RPF2 family.</text>
</comment>
<dbReference type="PANTHER" id="PTHR12728">
    <property type="entry name" value="BRIX DOMAIN CONTAINING PROTEIN"/>
    <property type="match status" value="1"/>
</dbReference>
<sequence length="370" mass="41486">MVSSVDPCGVGVCPLRIFCGSLYLLCDQMPVNLQINKPKTHKGRKILEARAPQIVENDKTTLILKGGHTSQLVNDFLNDLCLLKSPLVQRLKWRNPVLPFEDLSFIEKMCQKYDCSLFVVGLHSKKRPHNIVIGRLHDGELLDMYELGIKMYGGIPQNSPGISGAKPLLIFSGECFEEERKHVMLKSMLADLFKGPTVDGIRSVGVEHLIQIAMLSEGKIALRVRRICLRPVQKPAVDAPELEVVKPLRTPAGMPVELNLEDSGPCVDLELRRVNLPSEEKWKRAHRVPPETRMAKKTTKNRHIDVFGSRIGRVHVGKPEKLEQLRPGASLRTALTGNRKRGFERRGRSSKEGKKSHESEPAPKRPKIPA</sequence>
<feature type="region of interest" description="Disordered" evidence="7">
    <location>
        <begin position="328"/>
        <end position="370"/>
    </location>
</feature>
<proteinExistence type="inferred from homology"/>
<comment type="caution">
    <text evidence="9">The sequence shown here is derived from an EMBL/GenBank/DDBJ whole genome shotgun (WGS) entry which is preliminary data.</text>
</comment>
<dbReference type="Proteomes" id="UP000308267">
    <property type="component" value="Unassembled WGS sequence"/>
</dbReference>
<evidence type="ECO:0000313" key="9">
    <source>
        <dbReference type="EMBL" id="TGZ71820.1"/>
    </source>
</evidence>
<keyword evidence="4 6" id="KW-0539">Nucleus</keyword>
<evidence type="ECO:0000256" key="7">
    <source>
        <dbReference type="SAM" id="MobiDB-lite"/>
    </source>
</evidence>
<name>A0A4S2M5Z4_OPIFE</name>